<evidence type="ECO:0000313" key="3">
    <source>
        <dbReference type="Proteomes" id="UP000609064"/>
    </source>
</evidence>
<dbReference type="Gene3D" id="3.40.630.30">
    <property type="match status" value="1"/>
</dbReference>
<evidence type="ECO:0000313" key="2">
    <source>
        <dbReference type="EMBL" id="GGD83350.1"/>
    </source>
</evidence>
<accession>A0A916ZAS1</accession>
<dbReference type="SUPFAM" id="SSF55729">
    <property type="entry name" value="Acyl-CoA N-acyltransferases (Nat)"/>
    <property type="match status" value="1"/>
</dbReference>
<dbReference type="Proteomes" id="UP000609064">
    <property type="component" value="Unassembled WGS sequence"/>
</dbReference>
<protein>
    <recommendedName>
        <fullName evidence="1">N-acetyltransferase domain-containing protein</fullName>
    </recommendedName>
</protein>
<reference evidence="2" key="1">
    <citation type="journal article" date="2014" name="Int. J. Syst. Evol. Microbiol.">
        <title>Complete genome sequence of Corynebacterium casei LMG S-19264T (=DSM 44701T), isolated from a smear-ripened cheese.</title>
        <authorList>
            <consortium name="US DOE Joint Genome Institute (JGI-PGF)"/>
            <person name="Walter F."/>
            <person name="Albersmeier A."/>
            <person name="Kalinowski J."/>
            <person name="Ruckert C."/>
        </authorList>
    </citation>
    <scope>NUCLEOTIDE SEQUENCE</scope>
    <source>
        <strain evidence="2">CGMCC 1.15958</strain>
    </source>
</reference>
<dbReference type="Pfam" id="PF00583">
    <property type="entry name" value="Acetyltransf_1"/>
    <property type="match status" value="1"/>
</dbReference>
<sequence>MNVLLKKVTSEKVSEVLALLTAANLPTNDIDEGVELFFLEANEQVIATAGLEIKDKFGLLRSVSVLQNQKGKGYGQLIAQELEAYAKTQHIKQLYLLTTSAKEFFEQKCNYEVVERMNVPLEIQHSQQFSSVCPASAVVMKKNI</sequence>
<dbReference type="AlphaFoldDB" id="A0A916ZAS1"/>
<dbReference type="NCBIfam" id="NF040501">
    <property type="entry name" value="resist_ArsN2"/>
    <property type="match status" value="1"/>
</dbReference>
<dbReference type="CDD" id="cd04301">
    <property type="entry name" value="NAT_SF"/>
    <property type="match status" value="1"/>
</dbReference>
<reference evidence="2" key="2">
    <citation type="submission" date="2020-09" db="EMBL/GenBank/DDBJ databases">
        <authorList>
            <person name="Sun Q."/>
            <person name="Zhou Y."/>
        </authorList>
    </citation>
    <scope>NUCLEOTIDE SEQUENCE</scope>
    <source>
        <strain evidence="2">CGMCC 1.15958</strain>
    </source>
</reference>
<gene>
    <name evidence="2" type="ORF">GCM10011514_54260</name>
</gene>
<organism evidence="2 3">
    <name type="scientific">Emticicia aquatilis</name>
    <dbReference type="NCBI Taxonomy" id="1537369"/>
    <lineage>
        <taxon>Bacteria</taxon>
        <taxon>Pseudomonadati</taxon>
        <taxon>Bacteroidota</taxon>
        <taxon>Cytophagia</taxon>
        <taxon>Cytophagales</taxon>
        <taxon>Leadbetterellaceae</taxon>
        <taxon>Emticicia</taxon>
    </lineage>
</organism>
<dbReference type="EMBL" id="BMKK01000023">
    <property type="protein sequence ID" value="GGD83350.1"/>
    <property type="molecule type" value="Genomic_DNA"/>
</dbReference>
<evidence type="ECO:0000259" key="1">
    <source>
        <dbReference type="PROSITE" id="PS51186"/>
    </source>
</evidence>
<dbReference type="PROSITE" id="PS51186">
    <property type="entry name" value="GNAT"/>
    <property type="match status" value="1"/>
</dbReference>
<dbReference type="InterPro" id="IPR000182">
    <property type="entry name" value="GNAT_dom"/>
</dbReference>
<name>A0A916ZAS1_9BACT</name>
<proteinExistence type="predicted"/>
<feature type="domain" description="N-acetyltransferase" evidence="1">
    <location>
        <begin position="3"/>
        <end position="144"/>
    </location>
</feature>
<dbReference type="GO" id="GO:0016747">
    <property type="term" value="F:acyltransferase activity, transferring groups other than amino-acyl groups"/>
    <property type="evidence" value="ECO:0007669"/>
    <property type="project" value="InterPro"/>
</dbReference>
<dbReference type="RefSeq" id="WP_188771516.1">
    <property type="nucleotide sequence ID" value="NZ_BMKK01000023.1"/>
</dbReference>
<dbReference type="InterPro" id="IPR016181">
    <property type="entry name" value="Acyl_CoA_acyltransferase"/>
</dbReference>
<keyword evidence="3" id="KW-1185">Reference proteome</keyword>
<comment type="caution">
    <text evidence="2">The sequence shown here is derived from an EMBL/GenBank/DDBJ whole genome shotgun (WGS) entry which is preliminary data.</text>
</comment>